<dbReference type="AlphaFoldDB" id="A0AAD6UUH6"/>
<feature type="region of interest" description="Disordered" evidence="1">
    <location>
        <begin position="169"/>
        <end position="193"/>
    </location>
</feature>
<reference evidence="2" key="1">
    <citation type="submission" date="2023-03" db="EMBL/GenBank/DDBJ databases">
        <title>Massive genome expansion in bonnet fungi (Mycena s.s.) driven by repeated elements and novel gene families across ecological guilds.</title>
        <authorList>
            <consortium name="Lawrence Berkeley National Laboratory"/>
            <person name="Harder C.B."/>
            <person name="Miyauchi S."/>
            <person name="Viragh M."/>
            <person name="Kuo A."/>
            <person name="Thoen E."/>
            <person name="Andreopoulos B."/>
            <person name="Lu D."/>
            <person name="Skrede I."/>
            <person name="Drula E."/>
            <person name="Henrissat B."/>
            <person name="Morin E."/>
            <person name="Kohler A."/>
            <person name="Barry K."/>
            <person name="LaButti K."/>
            <person name="Morin E."/>
            <person name="Salamov A."/>
            <person name="Lipzen A."/>
            <person name="Mereny Z."/>
            <person name="Hegedus B."/>
            <person name="Baldrian P."/>
            <person name="Stursova M."/>
            <person name="Weitz H."/>
            <person name="Taylor A."/>
            <person name="Grigoriev I.V."/>
            <person name="Nagy L.G."/>
            <person name="Martin F."/>
            <person name="Kauserud H."/>
        </authorList>
    </citation>
    <scope>NUCLEOTIDE SEQUENCE</scope>
    <source>
        <strain evidence="2">9144</strain>
    </source>
</reference>
<evidence type="ECO:0000256" key="1">
    <source>
        <dbReference type="SAM" id="MobiDB-lite"/>
    </source>
</evidence>
<evidence type="ECO:0000313" key="3">
    <source>
        <dbReference type="Proteomes" id="UP001219525"/>
    </source>
</evidence>
<gene>
    <name evidence="2" type="ORF">GGX14DRAFT_575732</name>
</gene>
<organism evidence="2 3">
    <name type="scientific">Mycena pura</name>
    <dbReference type="NCBI Taxonomy" id="153505"/>
    <lineage>
        <taxon>Eukaryota</taxon>
        <taxon>Fungi</taxon>
        <taxon>Dikarya</taxon>
        <taxon>Basidiomycota</taxon>
        <taxon>Agaricomycotina</taxon>
        <taxon>Agaricomycetes</taxon>
        <taxon>Agaricomycetidae</taxon>
        <taxon>Agaricales</taxon>
        <taxon>Marasmiineae</taxon>
        <taxon>Mycenaceae</taxon>
        <taxon>Mycena</taxon>
    </lineage>
</organism>
<name>A0AAD6UUH6_9AGAR</name>
<dbReference type="EMBL" id="JARJCW010000092">
    <property type="protein sequence ID" value="KAJ7195202.1"/>
    <property type="molecule type" value="Genomic_DNA"/>
</dbReference>
<evidence type="ECO:0000313" key="2">
    <source>
        <dbReference type="EMBL" id="KAJ7195202.1"/>
    </source>
</evidence>
<keyword evidence="3" id="KW-1185">Reference proteome</keyword>
<proteinExistence type="predicted"/>
<protein>
    <submittedName>
        <fullName evidence="2">Uncharacterized protein</fullName>
    </submittedName>
</protein>
<accession>A0AAD6UUH6</accession>
<sequence length="193" mass="21812">MADFDPPLVPLRLESIRIAFLQLGDRVNAALHTQIGDRLRLQEQNGGVLRILEAIHQHADVIPVPERQIMEQSVDAMTRALATATIQSEDLPSRAAIQVTHQEPTGRRGRPRIEIDYDFLSFGLEKCDGQTDWCDYGPPCMDAEYPEGKMRLCLGRMLDDGWRQIYDAGRQRQPGVPTHPGPRPLLKERVKVP</sequence>
<comment type="caution">
    <text evidence="2">The sequence shown here is derived from an EMBL/GenBank/DDBJ whole genome shotgun (WGS) entry which is preliminary data.</text>
</comment>
<dbReference type="Proteomes" id="UP001219525">
    <property type="component" value="Unassembled WGS sequence"/>
</dbReference>